<dbReference type="AlphaFoldDB" id="A0ABD5VDQ2"/>
<dbReference type="Pfam" id="PF19121">
    <property type="entry name" value="DUF5805"/>
    <property type="match status" value="1"/>
</dbReference>
<dbReference type="RefSeq" id="WP_336350448.1">
    <property type="nucleotide sequence ID" value="NZ_JAZAQL010000002.1"/>
</dbReference>
<reference evidence="1 2" key="1">
    <citation type="journal article" date="2019" name="Int. J. Syst. Evol. Microbiol.">
        <title>The Global Catalogue of Microorganisms (GCM) 10K type strain sequencing project: providing services to taxonomists for standard genome sequencing and annotation.</title>
        <authorList>
            <consortium name="The Broad Institute Genomics Platform"/>
            <consortium name="The Broad Institute Genome Sequencing Center for Infectious Disease"/>
            <person name="Wu L."/>
            <person name="Ma J."/>
        </authorList>
    </citation>
    <scope>NUCLEOTIDE SEQUENCE [LARGE SCALE GENOMIC DNA]</scope>
    <source>
        <strain evidence="1 2">GX26</strain>
    </source>
</reference>
<organism evidence="1 2">
    <name type="scientific">Halorubellus litoreus</name>
    <dbReference type="NCBI Taxonomy" id="755308"/>
    <lineage>
        <taxon>Archaea</taxon>
        <taxon>Methanobacteriati</taxon>
        <taxon>Methanobacteriota</taxon>
        <taxon>Stenosarchaea group</taxon>
        <taxon>Halobacteria</taxon>
        <taxon>Halobacteriales</taxon>
        <taxon>Halorubellaceae</taxon>
        <taxon>Halorubellus</taxon>
    </lineage>
</organism>
<protein>
    <submittedName>
        <fullName evidence="1">DUF5805 domain-containing protein</fullName>
    </submittedName>
</protein>
<proteinExistence type="predicted"/>
<evidence type="ECO:0000313" key="2">
    <source>
        <dbReference type="Proteomes" id="UP001596395"/>
    </source>
</evidence>
<sequence>MQKEYSPITIRVEQPRRDDWESDMDDKGIESLAEYIRVMVEAGRHQFDDTSPFETDEQQSLRQKIEDELTTDSFRSWDDLMDPLIDRHAQEVERVLRGMKEAGKIEHSPSRGGWKLHEQ</sequence>
<keyword evidence="2" id="KW-1185">Reference proteome</keyword>
<dbReference type="InterPro" id="IPR043828">
    <property type="entry name" value="DUF5805"/>
</dbReference>
<accession>A0ABD5VDQ2</accession>
<dbReference type="Proteomes" id="UP001596395">
    <property type="component" value="Unassembled WGS sequence"/>
</dbReference>
<comment type="caution">
    <text evidence="1">The sequence shown here is derived from an EMBL/GenBank/DDBJ whole genome shotgun (WGS) entry which is preliminary data.</text>
</comment>
<evidence type="ECO:0000313" key="1">
    <source>
        <dbReference type="EMBL" id="MFC6953490.1"/>
    </source>
</evidence>
<name>A0ABD5VDQ2_9EURY</name>
<dbReference type="EMBL" id="JBHSXN010000002">
    <property type="protein sequence ID" value="MFC6953490.1"/>
    <property type="molecule type" value="Genomic_DNA"/>
</dbReference>
<gene>
    <name evidence="1" type="ORF">ACFQGB_11510</name>
</gene>